<sequence>MTEVEGAPAIARQPHPTGPVVLRVAGELDHCTAPGLTRAVDGLPFGPDTPVVLDLSALDHCDSTGLTVIITAYHRVEAVGSSFSVAGLNSALERILRVVGLDQIFTLYASAEEDVDALNG</sequence>
<evidence type="ECO:0000259" key="3">
    <source>
        <dbReference type="PROSITE" id="PS50801"/>
    </source>
</evidence>
<dbReference type="GO" id="GO:0043856">
    <property type="term" value="F:anti-sigma factor antagonist activity"/>
    <property type="evidence" value="ECO:0007669"/>
    <property type="project" value="InterPro"/>
</dbReference>
<gene>
    <name evidence="4" type="ORF">GCM10010365_67370</name>
</gene>
<reference evidence="4" key="2">
    <citation type="submission" date="2020-09" db="EMBL/GenBank/DDBJ databases">
        <authorList>
            <person name="Sun Q."/>
            <person name="Ohkuma M."/>
        </authorList>
    </citation>
    <scope>NUCLEOTIDE SEQUENCE</scope>
    <source>
        <strain evidence="4">JCM 4815</strain>
    </source>
</reference>
<dbReference type="InterPro" id="IPR036513">
    <property type="entry name" value="STAS_dom_sf"/>
</dbReference>
<dbReference type="SUPFAM" id="SSF52091">
    <property type="entry name" value="SpoIIaa-like"/>
    <property type="match status" value="1"/>
</dbReference>
<dbReference type="PANTHER" id="PTHR33495:SF2">
    <property type="entry name" value="ANTI-SIGMA FACTOR ANTAGONIST TM_1081-RELATED"/>
    <property type="match status" value="1"/>
</dbReference>
<name>A0A918Q9Z9_9ACTN</name>
<proteinExistence type="inferred from homology"/>
<dbReference type="NCBIfam" id="TIGR00377">
    <property type="entry name" value="ant_ant_sig"/>
    <property type="match status" value="1"/>
</dbReference>
<keyword evidence="5" id="KW-1185">Reference proteome</keyword>
<comment type="similarity">
    <text evidence="1 2">Belongs to the anti-sigma-factor antagonist family.</text>
</comment>
<dbReference type="InterPro" id="IPR002645">
    <property type="entry name" value="STAS_dom"/>
</dbReference>
<dbReference type="PROSITE" id="PS50801">
    <property type="entry name" value="STAS"/>
    <property type="match status" value="1"/>
</dbReference>
<evidence type="ECO:0000313" key="5">
    <source>
        <dbReference type="Proteomes" id="UP000622166"/>
    </source>
</evidence>
<organism evidence="4 5">
    <name type="scientific">Streptomyces poonensis</name>
    <dbReference type="NCBI Taxonomy" id="68255"/>
    <lineage>
        <taxon>Bacteria</taxon>
        <taxon>Bacillati</taxon>
        <taxon>Actinomycetota</taxon>
        <taxon>Actinomycetes</taxon>
        <taxon>Kitasatosporales</taxon>
        <taxon>Streptomycetaceae</taxon>
        <taxon>Streptomyces</taxon>
    </lineage>
</organism>
<comment type="caution">
    <text evidence="4">The sequence shown here is derived from an EMBL/GenBank/DDBJ whole genome shotgun (WGS) entry which is preliminary data.</text>
</comment>
<protein>
    <recommendedName>
        <fullName evidence="2">Anti-sigma factor antagonist</fullName>
    </recommendedName>
</protein>
<feature type="domain" description="STAS" evidence="3">
    <location>
        <begin position="18"/>
        <end position="118"/>
    </location>
</feature>
<dbReference type="InterPro" id="IPR003658">
    <property type="entry name" value="Anti-sigma_ant"/>
</dbReference>
<dbReference type="PANTHER" id="PTHR33495">
    <property type="entry name" value="ANTI-SIGMA FACTOR ANTAGONIST TM_1081-RELATED-RELATED"/>
    <property type="match status" value="1"/>
</dbReference>
<dbReference type="RefSeq" id="WP_189865919.1">
    <property type="nucleotide sequence ID" value="NZ_BMVW01000019.1"/>
</dbReference>
<evidence type="ECO:0000313" key="4">
    <source>
        <dbReference type="EMBL" id="GGZ37049.1"/>
    </source>
</evidence>
<reference evidence="4" key="1">
    <citation type="journal article" date="2014" name="Int. J. Syst. Evol. Microbiol.">
        <title>Complete genome sequence of Corynebacterium casei LMG S-19264T (=DSM 44701T), isolated from a smear-ripened cheese.</title>
        <authorList>
            <consortium name="US DOE Joint Genome Institute (JGI-PGF)"/>
            <person name="Walter F."/>
            <person name="Albersmeier A."/>
            <person name="Kalinowski J."/>
            <person name="Ruckert C."/>
        </authorList>
    </citation>
    <scope>NUCLEOTIDE SEQUENCE</scope>
    <source>
        <strain evidence="4">JCM 4815</strain>
    </source>
</reference>
<dbReference type="Pfam" id="PF01740">
    <property type="entry name" value="STAS"/>
    <property type="match status" value="1"/>
</dbReference>
<evidence type="ECO:0000256" key="1">
    <source>
        <dbReference type="ARBA" id="ARBA00009013"/>
    </source>
</evidence>
<dbReference type="Gene3D" id="3.30.750.24">
    <property type="entry name" value="STAS domain"/>
    <property type="match status" value="1"/>
</dbReference>
<dbReference type="Proteomes" id="UP000622166">
    <property type="component" value="Unassembled WGS sequence"/>
</dbReference>
<dbReference type="EMBL" id="BMVW01000019">
    <property type="protein sequence ID" value="GGZ37049.1"/>
    <property type="molecule type" value="Genomic_DNA"/>
</dbReference>
<dbReference type="CDD" id="cd07043">
    <property type="entry name" value="STAS_anti-anti-sigma_factors"/>
    <property type="match status" value="1"/>
</dbReference>
<evidence type="ECO:0000256" key="2">
    <source>
        <dbReference type="RuleBase" id="RU003749"/>
    </source>
</evidence>
<dbReference type="AlphaFoldDB" id="A0A918Q9Z9"/>
<accession>A0A918Q9Z9</accession>